<evidence type="ECO:0000313" key="3">
    <source>
        <dbReference type="Proteomes" id="UP001321473"/>
    </source>
</evidence>
<keyword evidence="3" id="KW-1185">Reference proteome</keyword>
<gene>
    <name evidence="2" type="ORF">V5799_009784</name>
</gene>
<dbReference type="Proteomes" id="UP001321473">
    <property type="component" value="Unassembled WGS sequence"/>
</dbReference>
<protein>
    <recommendedName>
        <fullName evidence="4">Secreted protein</fullName>
    </recommendedName>
</protein>
<comment type="caution">
    <text evidence="2">The sequence shown here is derived from an EMBL/GenBank/DDBJ whole genome shotgun (WGS) entry which is preliminary data.</text>
</comment>
<evidence type="ECO:0000313" key="2">
    <source>
        <dbReference type="EMBL" id="KAK8783850.1"/>
    </source>
</evidence>
<dbReference type="AlphaFoldDB" id="A0AAQ4F9F0"/>
<organism evidence="2 3">
    <name type="scientific">Amblyomma americanum</name>
    <name type="common">Lone star tick</name>
    <dbReference type="NCBI Taxonomy" id="6943"/>
    <lineage>
        <taxon>Eukaryota</taxon>
        <taxon>Metazoa</taxon>
        <taxon>Ecdysozoa</taxon>
        <taxon>Arthropoda</taxon>
        <taxon>Chelicerata</taxon>
        <taxon>Arachnida</taxon>
        <taxon>Acari</taxon>
        <taxon>Parasitiformes</taxon>
        <taxon>Ixodida</taxon>
        <taxon>Ixodoidea</taxon>
        <taxon>Ixodidae</taxon>
        <taxon>Amblyomminae</taxon>
        <taxon>Amblyomma</taxon>
    </lineage>
</organism>
<feature type="signal peptide" evidence="1">
    <location>
        <begin position="1"/>
        <end position="23"/>
    </location>
</feature>
<evidence type="ECO:0008006" key="4">
    <source>
        <dbReference type="Google" id="ProtNLM"/>
    </source>
</evidence>
<proteinExistence type="predicted"/>
<name>A0AAQ4F9F0_AMBAM</name>
<dbReference type="EMBL" id="JARKHS020005110">
    <property type="protein sequence ID" value="KAK8783850.1"/>
    <property type="molecule type" value="Genomic_DNA"/>
</dbReference>
<sequence length="66" mass="7239">MRHFVGTLTVLLLLLPMGALVLAAERVGRASDVARKAFWPVWTSAHLFQTVRLLPGRSGKPVFANP</sequence>
<evidence type="ECO:0000256" key="1">
    <source>
        <dbReference type="SAM" id="SignalP"/>
    </source>
</evidence>
<keyword evidence="1" id="KW-0732">Signal</keyword>
<feature type="chain" id="PRO_5042838778" description="Secreted protein" evidence="1">
    <location>
        <begin position="24"/>
        <end position="66"/>
    </location>
</feature>
<accession>A0AAQ4F9F0</accession>
<reference evidence="2 3" key="1">
    <citation type="journal article" date="2023" name="Arcadia Sci">
        <title>De novo assembly of a long-read Amblyomma americanum tick genome.</title>
        <authorList>
            <person name="Chou S."/>
            <person name="Poskanzer K.E."/>
            <person name="Rollins M."/>
            <person name="Thuy-Boun P.S."/>
        </authorList>
    </citation>
    <scope>NUCLEOTIDE SEQUENCE [LARGE SCALE GENOMIC DNA]</scope>
    <source>
        <strain evidence="2">F_SG_1</strain>
        <tissue evidence="2">Salivary glands</tissue>
    </source>
</reference>